<keyword evidence="2" id="KW-1185">Reference proteome</keyword>
<dbReference type="Proteomes" id="UP000186455">
    <property type="component" value="Unassembled WGS sequence"/>
</dbReference>
<gene>
    <name evidence="1" type="ORF">AB852_24460</name>
</gene>
<evidence type="ECO:0000313" key="2">
    <source>
        <dbReference type="Proteomes" id="UP000186455"/>
    </source>
</evidence>
<dbReference type="RefSeq" id="WP_073792427.1">
    <property type="nucleotide sequence ID" value="NZ_LFBV01000007.1"/>
</dbReference>
<evidence type="ECO:0000313" key="1">
    <source>
        <dbReference type="EMBL" id="OKH92122.1"/>
    </source>
</evidence>
<name>A0A1Q4V2M2_9ACTN</name>
<reference evidence="1 2" key="1">
    <citation type="submission" date="2015-06" db="EMBL/GenBank/DDBJ databases">
        <title>Cloning and characterization of the uncialamcin biosynthetic gene cluster.</title>
        <authorList>
            <person name="Yan X."/>
            <person name="Huang T."/>
            <person name="Ge H."/>
            <person name="Shen B."/>
        </authorList>
    </citation>
    <scope>NUCLEOTIDE SEQUENCE [LARGE SCALE GENOMIC DNA]</scope>
    <source>
        <strain evidence="1 2">DCA2648</strain>
    </source>
</reference>
<comment type="caution">
    <text evidence="1">The sequence shown here is derived from an EMBL/GenBank/DDBJ whole genome shotgun (WGS) entry which is preliminary data.</text>
</comment>
<organism evidence="1 2">
    <name type="scientific">Streptomyces uncialis</name>
    <dbReference type="NCBI Taxonomy" id="1048205"/>
    <lineage>
        <taxon>Bacteria</taxon>
        <taxon>Bacillati</taxon>
        <taxon>Actinomycetota</taxon>
        <taxon>Actinomycetes</taxon>
        <taxon>Kitasatosporales</taxon>
        <taxon>Streptomycetaceae</taxon>
        <taxon>Streptomyces</taxon>
    </lineage>
</organism>
<accession>A0A1Q4V2M2</accession>
<sequence length="99" mass="10516">MEGFADDMILGPTAHAWCSRADARAIDRTWNPPGVAYIGLPLRPEAAKSFTHDNGTWSVLFASGGLSSPTAENWMRHGIPQGVLADVGIPFPAAFPQPG</sequence>
<proteinExistence type="predicted"/>
<dbReference type="AlphaFoldDB" id="A0A1Q4V2M2"/>
<dbReference type="EMBL" id="LFBV01000007">
    <property type="protein sequence ID" value="OKH92122.1"/>
    <property type="molecule type" value="Genomic_DNA"/>
</dbReference>
<protein>
    <submittedName>
        <fullName evidence="1">Uncharacterized protein</fullName>
    </submittedName>
</protein>